<protein>
    <recommendedName>
        <fullName evidence="3">Gp5/Type VI secretion system Vgr protein OB-fold domain-containing protein</fullName>
    </recommendedName>
</protein>
<evidence type="ECO:0000313" key="1">
    <source>
        <dbReference type="EMBL" id="ADB53372.1"/>
    </source>
</evidence>
<dbReference type="KEGG" id="cwo:Cwoe_4961"/>
<dbReference type="OrthoDB" id="3307568at2"/>
<organism evidence="1 2">
    <name type="scientific">Conexibacter woesei (strain DSM 14684 / CCUG 47730 / CIP 108061 / JCM 11494 / NBRC 100937 / ID131577)</name>
    <dbReference type="NCBI Taxonomy" id="469383"/>
    <lineage>
        <taxon>Bacteria</taxon>
        <taxon>Bacillati</taxon>
        <taxon>Actinomycetota</taxon>
        <taxon>Thermoleophilia</taxon>
        <taxon>Solirubrobacterales</taxon>
        <taxon>Conexibacteraceae</taxon>
        <taxon>Conexibacter</taxon>
    </lineage>
</organism>
<dbReference type="AlphaFoldDB" id="D3FC77"/>
<dbReference type="HOGENOM" id="CLU_489076_0_0_11"/>
<gene>
    <name evidence="1" type="ordered locus">Cwoe_4961</name>
</gene>
<evidence type="ECO:0008006" key="3">
    <source>
        <dbReference type="Google" id="ProtNLM"/>
    </source>
</evidence>
<dbReference type="EMBL" id="CP001854">
    <property type="protein sequence ID" value="ADB53372.1"/>
    <property type="molecule type" value="Genomic_DNA"/>
</dbReference>
<dbReference type="STRING" id="469383.Cwoe_4961"/>
<accession>D3FC77</accession>
<dbReference type="RefSeq" id="WP_012936423.1">
    <property type="nucleotide sequence ID" value="NC_013739.1"/>
</dbReference>
<dbReference type="eggNOG" id="ENOG50335AB">
    <property type="taxonomic scope" value="Bacteria"/>
</dbReference>
<name>D3FC77_CONWI</name>
<dbReference type="Proteomes" id="UP000008229">
    <property type="component" value="Chromosome"/>
</dbReference>
<reference evidence="1 2" key="1">
    <citation type="journal article" date="2010" name="Stand. Genomic Sci.">
        <title>Complete genome sequence of Conexibacter woesei type strain (ID131577).</title>
        <authorList>
            <person name="Pukall R."/>
            <person name="Lapidus A."/>
            <person name="Glavina Del Rio T."/>
            <person name="Copeland A."/>
            <person name="Tice H."/>
            <person name="Cheng J.-F."/>
            <person name="Lucas S."/>
            <person name="Chen F."/>
            <person name="Nolan M."/>
            <person name="Bruce D."/>
            <person name="Goodwin L."/>
            <person name="Pitluck S."/>
            <person name="Mavromatis K."/>
            <person name="Ivanova N."/>
            <person name="Ovchinnikova G."/>
            <person name="Pati A."/>
            <person name="Chen A."/>
            <person name="Palaniappan K."/>
            <person name="Land M."/>
            <person name="Hauser L."/>
            <person name="Chang Y.-J."/>
            <person name="Jeffries C.D."/>
            <person name="Chain P."/>
            <person name="Meincke L."/>
            <person name="Sims D."/>
            <person name="Brettin T."/>
            <person name="Detter J.C."/>
            <person name="Rohde M."/>
            <person name="Goeker M."/>
            <person name="Bristow J."/>
            <person name="Eisen J.A."/>
            <person name="Markowitz V."/>
            <person name="Kyrpides N.C."/>
            <person name="Klenk H.-P."/>
            <person name="Hugenholtz P."/>
        </authorList>
    </citation>
    <scope>NUCLEOTIDE SEQUENCE [LARGE SCALE GENOMIC DNA]</scope>
    <source>
        <strain evidence="2">DSM 14684 / CIP 108061 / JCM 11494 / NBRC 100937 / ID131577</strain>
    </source>
</reference>
<reference evidence="2" key="2">
    <citation type="submission" date="2010-01" db="EMBL/GenBank/DDBJ databases">
        <title>The complete genome of Conexibacter woesei DSM 14684.</title>
        <authorList>
            <consortium name="US DOE Joint Genome Institute (JGI-PGF)"/>
            <person name="Lucas S."/>
            <person name="Copeland A."/>
            <person name="Lapidus A."/>
            <person name="Glavina del Rio T."/>
            <person name="Dalin E."/>
            <person name="Tice H."/>
            <person name="Bruce D."/>
            <person name="Goodwin L."/>
            <person name="Pitluck S."/>
            <person name="Kyrpides N."/>
            <person name="Mavromatis K."/>
            <person name="Ivanova N."/>
            <person name="Mikhailova N."/>
            <person name="Chertkov O."/>
            <person name="Brettin T."/>
            <person name="Detter J.C."/>
            <person name="Han C."/>
            <person name="Larimer F."/>
            <person name="Land M."/>
            <person name="Hauser L."/>
            <person name="Markowitz V."/>
            <person name="Cheng J.-F."/>
            <person name="Hugenholtz P."/>
            <person name="Woyke T."/>
            <person name="Wu D."/>
            <person name="Pukall R."/>
            <person name="Steenblock K."/>
            <person name="Schneider S."/>
            <person name="Klenk H.-P."/>
            <person name="Eisen J.A."/>
        </authorList>
    </citation>
    <scope>NUCLEOTIDE SEQUENCE [LARGE SCALE GENOMIC DNA]</scope>
    <source>
        <strain evidence="2">DSM 14684 / CIP 108061 / JCM 11494 / NBRC 100937 / ID131577</strain>
    </source>
</reference>
<proteinExistence type="predicted"/>
<keyword evidence="2" id="KW-1185">Reference proteome</keyword>
<evidence type="ECO:0000313" key="2">
    <source>
        <dbReference type="Proteomes" id="UP000008229"/>
    </source>
</evidence>
<sequence length="550" mass="59709">MALILWYRVVFSGPAPLPDGWLRLSNDMFAGDYVLDAEISVDMREGAAAPTFSIRFVNLPDYVGERIQEAHRRADRDRQLTAAVHLGYFEKFPVVFSRNAVIRGYVTSFRTRWEDDGTLSTDIGGQEIAAWKLLALKNVDFALGGEATPEDAVRDLLTRAGGLRSVGTIAAGSPQRNRIVRAPNGLSALGSLARWAGSRFVLRDGEVRFPPILPDLGPKLDVTDNIVSRDVAMEIAPRPAADAGANGASAARQVKTYRLKVLGEPALRAGQTVPMAARGDPLTLHVVSVRHTYGARGYLCDLVLDDSADGDAPRPGGAARVVDRFRELASSDARPGIDVGEVASYEAGSEGKHLATVWYGQRVDEETVAPSVETPVIRRDDQQLRQRPIASPFAWHRCGLVVPAYPGQRTLLSHNRGDVNDVVLHGYVWAEEPLMERPRNEPGDWWLCLPTEIQNDRPTGRAVNDLTDARGLRVIQARGLTITVGGDRLPDLGERPTPPDADTLTIEHARGTTIRIGSDGAVEIRTDGRAITLTDGNVRLALSGGAVEVS</sequence>